<evidence type="ECO:0000313" key="2">
    <source>
        <dbReference type="Proteomes" id="UP000215459"/>
    </source>
</evidence>
<keyword evidence="2" id="KW-1185">Reference proteome</keyword>
<protein>
    <submittedName>
        <fullName evidence="1">Uncharacterized protein</fullName>
    </submittedName>
</protein>
<sequence length="134" mass="15322">MVVFTWHIHFTKQSGVFLLSKDEFKVPSFHLYQGILPIFVLRKLSLIQQVRQTIIIIKECEGRLVPEGLRSQAKIRSTSTMTSRSDKMLEDVRRGEKKSFVNLVLKRLEKWQGLCGATSAVDQVISTVMDATVK</sequence>
<accession>A0A235BA82</accession>
<reference evidence="1 2" key="1">
    <citation type="submission" date="2017-07" db="EMBL/GenBank/DDBJ databases">
        <title>The genome sequence of Paludifilum halophilum highlights mechanisms for microbial adaptation to high salt environemnts.</title>
        <authorList>
            <person name="Belbahri L."/>
        </authorList>
    </citation>
    <scope>NUCLEOTIDE SEQUENCE [LARGE SCALE GENOMIC DNA]</scope>
    <source>
        <strain evidence="1 2">DSM 102817</strain>
    </source>
</reference>
<comment type="caution">
    <text evidence="1">The sequence shown here is derived from an EMBL/GenBank/DDBJ whole genome shotgun (WGS) entry which is preliminary data.</text>
</comment>
<proteinExistence type="predicted"/>
<dbReference type="EMBL" id="NOWF01000002">
    <property type="protein sequence ID" value="OYD08797.1"/>
    <property type="molecule type" value="Genomic_DNA"/>
</dbReference>
<name>A0A235BA82_9BACL</name>
<dbReference type="AlphaFoldDB" id="A0A235BA82"/>
<evidence type="ECO:0000313" key="1">
    <source>
        <dbReference type="EMBL" id="OYD08797.1"/>
    </source>
</evidence>
<dbReference type="Proteomes" id="UP000215459">
    <property type="component" value="Unassembled WGS sequence"/>
</dbReference>
<gene>
    <name evidence="1" type="ORF">CHM34_03090</name>
</gene>
<organism evidence="1 2">
    <name type="scientific">Paludifilum halophilum</name>
    <dbReference type="NCBI Taxonomy" id="1642702"/>
    <lineage>
        <taxon>Bacteria</taxon>
        <taxon>Bacillati</taxon>
        <taxon>Bacillota</taxon>
        <taxon>Bacilli</taxon>
        <taxon>Bacillales</taxon>
        <taxon>Thermoactinomycetaceae</taxon>
        <taxon>Paludifilum</taxon>
    </lineage>
</organism>